<gene>
    <name evidence="1" type="ORF">Pmar_PMAR021702</name>
</gene>
<dbReference type="GeneID" id="9065139"/>
<reference evidence="1 2" key="1">
    <citation type="submission" date="2008-07" db="EMBL/GenBank/DDBJ databases">
        <authorList>
            <person name="El-Sayed N."/>
            <person name="Caler E."/>
            <person name="Inman J."/>
            <person name="Amedeo P."/>
            <person name="Hass B."/>
            <person name="Wortman J."/>
        </authorList>
    </citation>
    <scope>NUCLEOTIDE SEQUENCE [LARGE SCALE GENOMIC DNA]</scope>
    <source>
        <strain evidence="2">ATCC 50983 / TXsc</strain>
    </source>
</reference>
<sequence length="68" mass="7091">MSAGGAFITGYKLCSTSEAQCVAANSTTVYHQWSRPTVSANVTFTVQAENACGFGTASLLDYLCAFLG</sequence>
<protein>
    <recommendedName>
        <fullName evidence="3">Fibronectin type-III domain-containing protein</fullName>
    </recommendedName>
</protein>
<dbReference type="Proteomes" id="UP000007800">
    <property type="component" value="Unassembled WGS sequence"/>
</dbReference>
<evidence type="ECO:0000313" key="2">
    <source>
        <dbReference type="Proteomes" id="UP000007800"/>
    </source>
</evidence>
<proteinExistence type="predicted"/>
<evidence type="ECO:0000313" key="1">
    <source>
        <dbReference type="EMBL" id="EER09053.1"/>
    </source>
</evidence>
<dbReference type="InParanoid" id="C5L2F9"/>
<dbReference type="AlphaFoldDB" id="C5L2F9"/>
<accession>C5L2F9</accession>
<dbReference type="EMBL" id="GG678592">
    <property type="protein sequence ID" value="EER09053.1"/>
    <property type="molecule type" value="Genomic_DNA"/>
</dbReference>
<dbReference type="RefSeq" id="XP_002777237.1">
    <property type="nucleotide sequence ID" value="XM_002777191.1"/>
</dbReference>
<evidence type="ECO:0008006" key="3">
    <source>
        <dbReference type="Google" id="ProtNLM"/>
    </source>
</evidence>
<keyword evidence="2" id="KW-1185">Reference proteome</keyword>
<name>C5L2F9_PERM5</name>
<organism evidence="2">
    <name type="scientific">Perkinsus marinus (strain ATCC 50983 / TXsc)</name>
    <dbReference type="NCBI Taxonomy" id="423536"/>
    <lineage>
        <taxon>Eukaryota</taxon>
        <taxon>Sar</taxon>
        <taxon>Alveolata</taxon>
        <taxon>Perkinsozoa</taxon>
        <taxon>Perkinsea</taxon>
        <taxon>Perkinsida</taxon>
        <taxon>Perkinsidae</taxon>
        <taxon>Perkinsus</taxon>
    </lineage>
</organism>